<sequence length="187" mass="19531">MDLTRRDALAALAVVGAGGAVAGLAETGTFDGGTPGTSETGDESTLAGVDALDTLTAASEVLYPSEATGHREFVETYVLGRIDGREAYETGLAETLAELDATARDWYDAAFADLTPADRDELLRQLGTDTADPDPDGPLTERVRYYVVNELLFAFYASPTGGGLVGTENPIGYPGGTESYQRGPNDG</sequence>
<feature type="compositionally biased region" description="Polar residues" evidence="1">
    <location>
        <begin position="178"/>
        <end position="187"/>
    </location>
</feature>
<evidence type="ECO:0000313" key="2">
    <source>
        <dbReference type="EMBL" id="MFC5365980.1"/>
    </source>
</evidence>
<dbReference type="EMBL" id="JBHSKX010000001">
    <property type="protein sequence ID" value="MFC5365980.1"/>
    <property type="molecule type" value="Genomic_DNA"/>
</dbReference>
<feature type="region of interest" description="Disordered" evidence="1">
    <location>
        <begin position="168"/>
        <end position="187"/>
    </location>
</feature>
<dbReference type="EC" id="1.-.-.-" evidence="2"/>
<dbReference type="InterPro" id="IPR006311">
    <property type="entry name" value="TAT_signal"/>
</dbReference>
<dbReference type="GO" id="GO:0016491">
    <property type="term" value="F:oxidoreductase activity"/>
    <property type="evidence" value="ECO:0007669"/>
    <property type="project" value="UniProtKB-KW"/>
</dbReference>
<dbReference type="PROSITE" id="PS51318">
    <property type="entry name" value="TAT"/>
    <property type="match status" value="1"/>
</dbReference>
<name>A0ABD5R7R8_9EURY</name>
<keyword evidence="3" id="KW-1185">Reference proteome</keyword>
<dbReference type="Proteomes" id="UP001596201">
    <property type="component" value="Unassembled WGS sequence"/>
</dbReference>
<comment type="caution">
    <text evidence="2">The sequence shown here is derived from an EMBL/GenBank/DDBJ whole genome shotgun (WGS) entry which is preliminary data.</text>
</comment>
<dbReference type="AlphaFoldDB" id="A0ABD5R7R8"/>
<keyword evidence="2" id="KW-0560">Oxidoreductase</keyword>
<evidence type="ECO:0000256" key="1">
    <source>
        <dbReference type="SAM" id="MobiDB-lite"/>
    </source>
</evidence>
<reference evidence="2 3" key="1">
    <citation type="journal article" date="2019" name="Int. J. Syst. Evol. Microbiol.">
        <title>The Global Catalogue of Microorganisms (GCM) 10K type strain sequencing project: providing services to taxonomists for standard genome sequencing and annotation.</title>
        <authorList>
            <consortium name="The Broad Institute Genomics Platform"/>
            <consortium name="The Broad Institute Genome Sequencing Center for Infectious Disease"/>
            <person name="Wu L."/>
            <person name="Ma J."/>
        </authorList>
    </citation>
    <scope>NUCLEOTIDE SEQUENCE [LARGE SCALE GENOMIC DNA]</scope>
    <source>
        <strain evidence="2 3">CGMCC 1.12237</strain>
    </source>
</reference>
<organism evidence="2 3">
    <name type="scientific">Salinirubrum litoreum</name>
    <dbReference type="NCBI Taxonomy" id="1126234"/>
    <lineage>
        <taxon>Archaea</taxon>
        <taxon>Methanobacteriati</taxon>
        <taxon>Methanobacteriota</taxon>
        <taxon>Stenosarchaea group</taxon>
        <taxon>Halobacteria</taxon>
        <taxon>Halobacteriales</taxon>
        <taxon>Haloferacaceae</taxon>
        <taxon>Salinirubrum</taxon>
    </lineage>
</organism>
<proteinExistence type="predicted"/>
<dbReference type="Pfam" id="PF13618">
    <property type="entry name" value="Gluconate_2-dh3"/>
    <property type="match status" value="1"/>
</dbReference>
<gene>
    <name evidence="2" type="ORF">ACFPJ5_03455</name>
</gene>
<dbReference type="InterPro" id="IPR027056">
    <property type="entry name" value="Gluconate_2DH_su3"/>
</dbReference>
<protein>
    <submittedName>
        <fullName evidence="2">Gluconate 2-dehydrogenase subunit 3 family protein</fullName>
        <ecNumber evidence="2">1.-.-.-</ecNumber>
    </submittedName>
</protein>
<dbReference type="RefSeq" id="WP_227228659.1">
    <property type="nucleotide sequence ID" value="NZ_JAJCVJ010000001.1"/>
</dbReference>
<accession>A0ABD5R7R8</accession>
<evidence type="ECO:0000313" key="3">
    <source>
        <dbReference type="Proteomes" id="UP001596201"/>
    </source>
</evidence>